<dbReference type="AlphaFoldDB" id="B3JPN9"/>
<dbReference type="EMBL" id="ABIY02000122">
    <property type="protein sequence ID" value="EDU99091.1"/>
    <property type="molecule type" value="Genomic_DNA"/>
</dbReference>
<gene>
    <name evidence="2" type="ORF">BACCOP_03839</name>
</gene>
<evidence type="ECO:0000313" key="2">
    <source>
        <dbReference type="EMBL" id="EDU99091.1"/>
    </source>
</evidence>
<organism evidence="2 3">
    <name type="scientific">Phocaeicola coprocola DSM 17136</name>
    <dbReference type="NCBI Taxonomy" id="470145"/>
    <lineage>
        <taxon>Bacteria</taxon>
        <taxon>Pseudomonadati</taxon>
        <taxon>Bacteroidota</taxon>
        <taxon>Bacteroidia</taxon>
        <taxon>Bacteroidales</taxon>
        <taxon>Bacteroidaceae</taxon>
        <taxon>Phocaeicola</taxon>
    </lineage>
</organism>
<protein>
    <submittedName>
        <fullName evidence="2">Uncharacterized protein</fullName>
    </submittedName>
</protein>
<proteinExistence type="predicted"/>
<reference evidence="2 3" key="2">
    <citation type="submission" date="2008-04" db="EMBL/GenBank/DDBJ databases">
        <authorList>
            <person name="Fulton L."/>
            <person name="Clifton S."/>
            <person name="Fulton B."/>
            <person name="Xu J."/>
            <person name="Minx P."/>
            <person name="Pepin K.H."/>
            <person name="Johnson M."/>
            <person name="Thiruvilangam P."/>
            <person name="Bhonagiri V."/>
            <person name="Nash W.E."/>
            <person name="Mardis E.R."/>
            <person name="Wilson R.K."/>
        </authorList>
    </citation>
    <scope>NUCLEOTIDE SEQUENCE [LARGE SCALE GENOMIC DNA]</scope>
    <source>
        <strain evidence="2 3">DSM 17136</strain>
    </source>
</reference>
<reference evidence="2 3" key="1">
    <citation type="submission" date="2008-04" db="EMBL/GenBank/DDBJ databases">
        <title>Draft genome sequence of Bacteroides coprocola (DSM 17136).</title>
        <authorList>
            <person name="Sudarsanam P."/>
            <person name="Ley R."/>
            <person name="Guruge J."/>
            <person name="Turnbaugh P.J."/>
            <person name="Mahowald M."/>
            <person name="Liep D."/>
            <person name="Gordon J."/>
        </authorList>
    </citation>
    <scope>NUCLEOTIDE SEQUENCE [LARGE SCALE GENOMIC DNA]</scope>
    <source>
        <strain evidence="2 3">DSM 17136</strain>
    </source>
</reference>
<evidence type="ECO:0000256" key="1">
    <source>
        <dbReference type="SAM" id="Phobius"/>
    </source>
</evidence>
<comment type="caution">
    <text evidence="2">The sequence shown here is derived from an EMBL/GenBank/DDBJ whole genome shotgun (WGS) entry which is preliminary data.</text>
</comment>
<dbReference type="HOGENOM" id="CLU_3304569_0_0_10"/>
<dbReference type="STRING" id="470145.BACCOP_03839"/>
<keyword evidence="1" id="KW-0472">Membrane</keyword>
<accession>B3JPN9</accession>
<dbReference type="Proteomes" id="UP000003146">
    <property type="component" value="Unassembled WGS sequence"/>
</dbReference>
<feature type="transmembrane region" description="Helical" evidence="1">
    <location>
        <begin position="12"/>
        <end position="34"/>
    </location>
</feature>
<sequence length="39" mass="4703">MKVILISLCKFKIFLLTYHFSLYYMGFTLFILVFGKYSL</sequence>
<name>B3JPN9_9BACT</name>
<keyword evidence="1" id="KW-1133">Transmembrane helix</keyword>
<keyword evidence="1" id="KW-0812">Transmembrane</keyword>
<evidence type="ECO:0000313" key="3">
    <source>
        <dbReference type="Proteomes" id="UP000003146"/>
    </source>
</evidence>